<dbReference type="RefSeq" id="XP_001904464.1">
    <property type="nucleotide sequence ID" value="XM_001904429.1"/>
</dbReference>
<evidence type="ECO:0000313" key="2">
    <source>
        <dbReference type="EMBL" id="CAP62246.1"/>
    </source>
</evidence>
<dbReference type="HOGENOM" id="CLU_708090_0_0_1"/>
<feature type="region of interest" description="Disordered" evidence="1">
    <location>
        <begin position="147"/>
        <end position="168"/>
    </location>
</feature>
<dbReference type="OrthoDB" id="20872at2759"/>
<accession>B2AFM5</accession>
<evidence type="ECO:0000256" key="1">
    <source>
        <dbReference type="SAM" id="MobiDB-lite"/>
    </source>
</evidence>
<dbReference type="AlphaFoldDB" id="B2AFM5"/>
<dbReference type="VEuPathDB" id="FungiDB:PODANS_5_12030"/>
<sequence>MRFVTHAQFEEIITPEVVLQVVSSLQCYATAHEHMRIAQDIYYGTEDGRCPPCRRLLASIIGTGQDAVNRIKTLMQEGMSDVCLPLLVEGEDTLALPFITWKDGGKHYHYVLRGGGPLPMKGPLPMEKNHKMNEEGDFGEVFKVQINPGDRNFDPETQEHGDSNASSRANEFDLEIRSLIFAESRAQTVLGANDNGQTKRHSIQPLATFEVYDTYDPELTFYFLFPLADGNHFIPSSRIRQGGHDVYGFETDTFYNVSQTRDAVWLKKGVKDWIRRLEDHEDCVKIVYDLLKIIESDMLEVDHRKRLGSEKLVIKLEKVGTKWKRKHSLYGERHWKANVFGLDTPKEQNSGAIALVYSQDLLWKPRTRVDDQEMAHPRIWTTTPTPATQP</sequence>
<dbReference type="Proteomes" id="UP000001197">
    <property type="component" value="Chromosome 5"/>
</dbReference>
<name>B2AFM5_PODAN</name>
<dbReference type="GeneID" id="6188636"/>
<protein>
    <submittedName>
        <fullName evidence="2">Podospora anserina S mat+ genomic DNA chromosome 5, supercontig 7</fullName>
    </submittedName>
</protein>
<dbReference type="KEGG" id="pan:PODANSg1486"/>
<evidence type="ECO:0000313" key="3">
    <source>
        <dbReference type="EMBL" id="CDP29657.1"/>
    </source>
</evidence>
<reference evidence="3" key="4">
    <citation type="submission" date="2015-04" db="EMBL/GenBank/DDBJ databases">
        <title>Maintaining two mating types: Structure of the mating type locus and its role in heterokaryosis in Podospora anserina.</title>
        <authorList>
            <person name="Grognet P."/>
            <person name="Bidard F."/>
            <person name="Kuchly C."/>
            <person name="Chan Ho Tong L."/>
            <person name="Coppin E."/>
            <person name="Ait Benkhali J."/>
            <person name="Couloux A."/>
            <person name="Wincker P."/>
            <person name="Debuchy R."/>
            <person name="Silar P."/>
        </authorList>
    </citation>
    <scope>NUCLEOTIDE SEQUENCE</scope>
</reference>
<dbReference type="EMBL" id="FO904940">
    <property type="protein sequence ID" value="CDP29657.1"/>
    <property type="molecule type" value="Genomic_DNA"/>
</dbReference>
<dbReference type="STRING" id="515849.B2AFM5"/>
<organism evidence="2">
    <name type="scientific">Podospora anserina (strain S / ATCC MYA-4624 / DSM 980 / FGSC 10383)</name>
    <name type="common">Pleurage anserina</name>
    <dbReference type="NCBI Taxonomy" id="515849"/>
    <lineage>
        <taxon>Eukaryota</taxon>
        <taxon>Fungi</taxon>
        <taxon>Dikarya</taxon>
        <taxon>Ascomycota</taxon>
        <taxon>Pezizomycotina</taxon>
        <taxon>Sordariomycetes</taxon>
        <taxon>Sordariomycetidae</taxon>
        <taxon>Sordariales</taxon>
        <taxon>Podosporaceae</taxon>
        <taxon>Podospora</taxon>
        <taxon>Podospora anserina</taxon>
    </lineage>
</organism>
<reference evidence="2 4" key="1">
    <citation type="journal article" date="2008" name="Genome Biol.">
        <title>The genome sequence of the model ascomycete fungus Podospora anserina.</title>
        <authorList>
            <person name="Espagne E."/>
            <person name="Lespinet O."/>
            <person name="Malagnac F."/>
            <person name="Da Silva C."/>
            <person name="Jaillon O."/>
            <person name="Porcel B.M."/>
            <person name="Couloux A."/>
            <person name="Aury J.-M."/>
            <person name="Segurens B."/>
            <person name="Poulain J."/>
            <person name="Anthouard V."/>
            <person name="Grossetete S."/>
            <person name="Khalili H."/>
            <person name="Coppin E."/>
            <person name="Dequard-Chablat M."/>
            <person name="Picard M."/>
            <person name="Contamine V."/>
            <person name="Arnaise S."/>
            <person name="Bourdais A."/>
            <person name="Berteaux-Lecellier V."/>
            <person name="Gautheret D."/>
            <person name="de Vries R.P."/>
            <person name="Battaglia E."/>
            <person name="Coutinho P.M."/>
            <person name="Danchin E.G.J."/>
            <person name="Henrissat B."/>
            <person name="El Khoury R."/>
            <person name="Sainsard-Chanet A."/>
            <person name="Boivin A."/>
            <person name="Pinan-Lucarre B."/>
            <person name="Sellem C.H."/>
            <person name="Debuchy R."/>
            <person name="Wincker P."/>
            <person name="Weissenbach J."/>
            <person name="Silar P."/>
        </authorList>
    </citation>
    <scope>NUCLEOTIDE SEQUENCE [LARGE SCALE GENOMIC DNA]</scope>
    <source>
        <strain evidence="4">S / ATCC MYA-4624 / DSM 980 / FGSC 10383</strain>
        <strain evidence="2">S mat+</strain>
    </source>
</reference>
<feature type="compositionally biased region" description="Basic and acidic residues" evidence="1">
    <location>
        <begin position="151"/>
        <end position="162"/>
    </location>
</feature>
<keyword evidence="4" id="KW-1185">Reference proteome</keyword>
<gene>
    <name evidence="2" type="ORF">PODANS_5_12030</name>
</gene>
<reference evidence="2" key="2">
    <citation type="submission" date="2008-07" db="EMBL/GenBank/DDBJ databases">
        <authorList>
            <person name="Genoscope - CEA"/>
        </authorList>
    </citation>
    <scope>NUCLEOTIDE SEQUENCE</scope>
    <source>
        <strain evidence="2">S mat+</strain>
    </source>
</reference>
<proteinExistence type="predicted"/>
<reference evidence="4" key="3">
    <citation type="journal article" date="2014" name="Genetics">
        <title>Maintaining two mating types: Structure of the mating type locus and its role in heterokaryosis in Podospora anserina.</title>
        <authorList>
            <person name="Grognet P."/>
            <person name="Bidard F."/>
            <person name="Kuchly C."/>
            <person name="Tong L.C.H."/>
            <person name="Coppin E."/>
            <person name="Benkhali J.A."/>
            <person name="Couloux A."/>
            <person name="Wincker P."/>
            <person name="Debuchy R."/>
            <person name="Silar P."/>
        </authorList>
    </citation>
    <scope>GENOME REANNOTATION</scope>
    <source>
        <strain evidence="4">S / ATCC MYA-4624 / DSM 980 / FGSC 10383</strain>
    </source>
</reference>
<dbReference type="EMBL" id="CU633461">
    <property type="protein sequence ID" value="CAP62246.1"/>
    <property type="molecule type" value="Genomic_DNA"/>
</dbReference>
<evidence type="ECO:0000313" key="4">
    <source>
        <dbReference type="Proteomes" id="UP000001197"/>
    </source>
</evidence>